<evidence type="ECO:0000313" key="2">
    <source>
        <dbReference type="EMBL" id="OHT01247.1"/>
    </source>
</evidence>
<comment type="caution">
    <text evidence="2">The sequence shown here is derived from an EMBL/GenBank/DDBJ whole genome shotgun (WGS) entry which is preliminary data.</text>
</comment>
<dbReference type="AlphaFoldDB" id="A0A1J4JQ11"/>
<dbReference type="EMBL" id="MLAK01000921">
    <property type="protein sequence ID" value="OHT01247.1"/>
    <property type="molecule type" value="Genomic_DNA"/>
</dbReference>
<dbReference type="PANTHER" id="PTHR31975">
    <property type="entry name" value="BUD SITE SELECTION PROTEIN 7-RELATED"/>
    <property type="match status" value="1"/>
</dbReference>
<protein>
    <submittedName>
        <fullName evidence="2">Uncharacterized protein</fullName>
    </submittedName>
</protein>
<dbReference type="Gene3D" id="1.25.40.10">
    <property type="entry name" value="Tetratricopeptide repeat domain"/>
    <property type="match status" value="1"/>
</dbReference>
<dbReference type="PANTHER" id="PTHR31975:SF1">
    <property type="entry name" value="BUD SITE SELECTION PROTEIN 7-RELATED"/>
    <property type="match status" value="1"/>
</dbReference>
<feature type="compositionally biased region" description="Basic and acidic residues" evidence="1">
    <location>
        <begin position="171"/>
        <end position="181"/>
    </location>
</feature>
<dbReference type="VEuPathDB" id="TrichDB:TRFO_31995"/>
<keyword evidence="3" id="KW-1185">Reference proteome</keyword>
<gene>
    <name evidence="2" type="ORF">TRFO_31995</name>
</gene>
<dbReference type="RefSeq" id="XP_068354383.1">
    <property type="nucleotide sequence ID" value="XM_068508252.1"/>
</dbReference>
<accession>A0A1J4JQ11</accession>
<dbReference type="GO" id="GO:0006893">
    <property type="term" value="P:Golgi to plasma membrane transport"/>
    <property type="evidence" value="ECO:0007669"/>
    <property type="project" value="TreeGrafter"/>
</dbReference>
<evidence type="ECO:0000256" key="1">
    <source>
        <dbReference type="SAM" id="MobiDB-lite"/>
    </source>
</evidence>
<dbReference type="OrthoDB" id="434695at2759"/>
<dbReference type="GeneID" id="94842956"/>
<evidence type="ECO:0000313" key="3">
    <source>
        <dbReference type="Proteomes" id="UP000179807"/>
    </source>
</evidence>
<reference evidence="2" key="1">
    <citation type="submission" date="2016-10" db="EMBL/GenBank/DDBJ databases">
        <authorList>
            <person name="Benchimol M."/>
            <person name="Almeida L.G."/>
            <person name="Vasconcelos A.T."/>
            <person name="Perreira-Neves A."/>
            <person name="Rosa I.A."/>
            <person name="Tasca T."/>
            <person name="Bogo M.R."/>
            <person name="de Souza W."/>
        </authorList>
    </citation>
    <scope>NUCLEOTIDE SEQUENCE [LARGE SCALE GENOMIC DNA]</scope>
    <source>
        <strain evidence="2">K</strain>
    </source>
</reference>
<sequence length="649" mass="73518">MLSIHGLYEVHGRNLVMEREKQIKEGIIDLGPDDLVSLTKEESGFFIGTRSSFFYHHICGIPIESLATFPAYFSDLLFHKNKSLENSNIRDYKITKGRLFVYNSFSKCDVVITVSNPGGCEASTTNSKGEKIRIDQVKMVKNSPSKKSSSQQSSSQQSSSQQSSSQNSPEKSSKGSSEKTSDKISEIWKQIRISSLLRFFRASQPIHYSIFFTRIRRTPALASFSGGKLTYDDFLYIAENHPYSEELQVSLSFGLLTCLTFSKIRKFITEFYTKYPNLLYYISCLAPTKTIFGKKLFTFIESLHQFKPEDSKTAVNIVNFYLNNENLKGCLKFVPILKSSIAINPNAGSCLARICIVQKKYYEAMIYLNASGNSSNWPELPTSITSMRGMKMTEPINTIPCGPTSSEIHLFNSPLCSPITYYFSAIARLINRVGESQFIKMLDEFRASSRIRNRETFSTRFPPPEITIKSHTIQSSNIHNDVKNNSDQLKYLYDCGVEGDILEVDVLKKLPFSEFFSGVVNEVKNVLSIRKMVITGRVNKMNITQILSMGYRILDEKLIELAIKLIMKNMDELTQLDQILLMKIVSDGILTVNLTHDLAEELEEIIQKKNDPTTVSQKSALPLMKSLFKALHEKNNKCQPKKAESITPI</sequence>
<dbReference type="InterPro" id="IPR011990">
    <property type="entry name" value="TPR-like_helical_dom_sf"/>
</dbReference>
<feature type="compositionally biased region" description="Low complexity" evidence="1">
    <location>
        <begin position="141"/>
        <end position="170"/>
    </location>
</feature>
<feature type="region of interest" description="Disordered" evidence="1">
    <location>
        <begin position="140"/>
        <end position="181"/>
    </location>
</feature>
<organism evidence="2 3">
    <name type="scientific">Tritrichomonas foetus</name>
    <dbReference type="NCBI Taxonomy" id="1144522"/>
    <lineage>
        <taxon>Eukaryota</taxon>
        <taxon>Metamonada</taxon>
        <taxon>Parabasalia</taxon>
        <taxon>Tritrichomonadida</taxon>
        <taxon>Tritrichomonadidae</taxon>
        <taxon>Tritrichomonas</taxon>
    </lineage>
</organism>
<dbReference type="Proteomes" id="UP000179807">
    <property type="component" value="Unassembled WGS sequence"/>
</dbReference>
<name>A0A1J4JQ11_9EUKA</name>
<proteinExistence type="predicted"/>
<dbReference type="Pfam" id="PF09295">
    <property type="entry name" value="ChAPs"/>
    <property type="match status" value="1"/>
</dbReference>
<dbReference type="GO" id="GO:0034044">
    <property type="term" value="C:exomer complex"/>
    <property type="evidence" value="ECO:0007669"/>
    <property type="project" value="UniProtKB-ARBA"/>
</dbReference>
<dbReference type="InterPro" id="IPR015374">
    <property type="entry name" value="ChAPs"/>
</dbReference>